<evidence type="ECO:0000313" key="4">
    <source>
        <dbReference type="EMBL" id="CAD7440940.1"/>
    </source>
</evidence>
<gene>
    <name evidence="4" type="ORF">TBIB3V08_LOCUS3421</name>
</gene>
<feature type="domain" description="RRM" evidence="3">
    <location>
        <begin position="26"/>
        <end position="51"/>
    </location>
</feature>
<dbReference type="GO" id="GO:0003723">
    <property type="term" value="F:RNA binding"/>
    <property type="evidence" value="ECO:0007669"/>
    <property type="project" value="UniProtKB-KW"/>
</dbReference>
<reference evidence="4" key="1">
    <citation type="submission" date="2020-11" db="EMBL/GenBank/DDBJ databases">
        <authorList>
            <person name="Tran Van P."/>
        </authorList>
    </citation>
    <scope>NUCLEOTIDE SEQUENCE</scope>
</reference>
<name>A0A7R9ET76_9NEOP</name>
<sequence length="91" mass="10162">MGRSGFDPGECKIKDGKLGIHMTMSAEGRPSGEAYVEFDSEEDIENALKKDLQRMGHRYIEGIVGIYLETSFLSILQLRSYLLKVIGNYSG</sequence>
<evidence type="ECO:0000259" key="3">
    <source>
        <dbReference type="Pfam" id="PF00076"/>
    </source>
</evidence>
<protein>
    <recommendedName>
        <fullName evidence="3">RRM domain-containing protein</fullName>
    </recommendedName>
</protein>
<dbReference type="InterPro" id="IPR035979">
    <property type="entry name" value="RBD_domain_sf"/>
</dbReference>
<evidence type="ECO:0000256" key="2">
    <source>
        <dbReference type="ARBA" id="ARBA00022884"/>
    </source>
</evidence>
<dbReference type="Gene3D" id="3.30.70.330">
    <property type="match status" value="1"/>
</dbReference>
<evidence type="ECO:0000256" key="1">
    <source>
        <dbReference type="ARBA" id="ARBA00022737"/>
    </source>
</evidence>
<accession>A0A7R9ET76</accession>
<proteinExistence type="predicted"/>
<dbReference type="EMBL" id="OD565132">
    <property type="protein sequence ID" value="CAD7440940.1"/>
    <property type="molecule type" value="Genomic_DNA"/>
</dbReference>
<dbReference type="InterPro" id="IPR050666">
    <property type="entry name" value="ESRP"/>
</dbReference>
<dbReference type="PANTHER" id="PTHR13976">
    <property type="entry name" value="HETEROGENEOUS NUCLEAR RIBONUCLEOPROTEIN-RELATED"/>
    <property type="match status" value="1"/>
</dbReference>
<keyword evidence="2" id="KW-0694">RNA-binding</keyword>
<organism evidence="4">
    <name type="scientific">Timema bartmani</name>
    <dbReference type="NCBI Taxonomy" id="61472"/>
    <lineage>
        <taxon>Eukaryota</taxon>
        <taxon>Metazoa</taxon>
        <taxon>Ecdysozoa</taxon>
        <taxon>Arthropoda</taxon>
        <taxon>Hexapoda</taxon>
        <taxon>Insecta</taxon>
        <taxon>Pterygota</taxon>
        <taxon>Neoptera</taxon>
        <taxon>Polyneoptera</taxon>
        <taxon>Phasmatodea</taxon>
        <taxon>Timematodea</taxon>
        <taxon>Timematoidea</taxon>
        <taxon>Timematidae</taxon>
        <taxon>Timema</taxon>
    </lineage>
</organism>
<dbReference type="SUPFAM" id="SSF54928">
    <property type="entry name" value="RNA-binding domain, RBD"/>
    <property type="match status" value="1"/>
</dbReference>
<dbReference type="AlphaFoldDB" id="A0A7R9ET76"/>
<dbReference type="Pfam" id="PF00076">
    <property type="entry name" value="RRM_1"/>
    <property type="match status" value="1"/>
</dbReference>
<keyword evidence="1" id="KW-0677">Repeat</keyword>
<dbReference type="InterPro" id="IPR012677">
    <property type="entry name" value="Nucleotide-bd_a/b_plait_sf"/>
</dbReference>
<dbReference type="InterPro" id="IPR000504">
    <property type="entry name" value="RRM_dom"/>
</dbReference>